<dbReference type="GO" id="GO:0005524">
    <property type="term" value="F:ATP binding"/>
    <property type="evidence" value="ECO:0007669"/>
    <property type="project" value="InterPro"/>
</dbReference>
<sequence>MDKRAVFSVSADSWSVQEGLSCYSDLLSDLYDFDDVDSIDHLVSCLESESDAYAGCYARMIKRMNTLKFVGCNIPMVFVNGVPGGGKTKFVKDHVSSSESVVVVPFKGLRDDYRAAGYTALTQYSAVSALRRGPDTLVFDEFTCICKHVFLSCITIVEPKLLVVVGDVNQCWLRDGEGESLETLLSVYSPSLVLNDCYRCPCPDVRLLGKLCDYDIRPAKCSSESDCSCVSYQFVQLSDDADFETDGVSLCFSRSAQKHLESLGVSAATVRSYMGKQSDKICLFVLDNGDDFRVIKSRALRIVGLSRHVSRLYIYSNLSEADVMGLLGNASDEMHRLDLVTDEECEDFIQKFYQNLL</sequence>
<evidence type="ECO:0000259" key="1">
    <source>
        <dbReference type="Pfam" id="PF01443"/>
    </source>
</evidence>
<dbReference type="EMBL" id="OP324810">
    <property type="protein sequence ID" value="WBW64326.1"/>
    <property type="molecule type" value="Genomic_RNA"/>
</dbReference>
<dbReference type="InterPro" id="IPR027417">
    <property type="entry name" value="P-loop_NTPase"/>
</dbReference>
<dbReference type="InterPro" id="IPR027351">
    <property type="entry name" value="(+)RNA_virus_helicase_core_dom"/>
</dbReference>
<accession>A0AAT9T5L5</accession>
<reference evidence="2" key="1">
    <citation type="submission" date="2022-08" db="EMBL/GenBank/DDBJ databases">
        <authorList>
            <person name="Li C."/>
            <person name="Yang C."/>
        </authorList>
    </citation>
    <scope>NUCLEOTIDE SEQUENCE</scope>
    <source>
        <strain evidence="2">PhAHLV-HBB</strain>
    </source>
</reference>
<organism evidence="2">
    <name type="scientific">Phellodendron-associated higre-like virus</name>
    <dbReference type="NCBI Taxonomy" id="3022218"/>
    <lineage>
        <taxon>Viruses</taxon>
        <taxon>Riboviria</taxon>
        <taxon>Orthornavirae</taxon>
        <taxon>Kitrinoviricota</taxon>
        <taxon>Alsuviricetes</taxon>
        <taxon>Martellivirales</taxon>
        <taxon>Kitaviridae</taxon>
        <taxon>Higrevirus</taxon>
        <taxon>Higrevirus amurense</taxon>
    </lineage>
</organism>
<dbReference type="Gene3D" id="3.40.50.300">
    <property type="entry name" value="P-loop containing nucleotide triphosphate hydrolases"/>
    <property type="match status" value="2"/>
</dbReference>
<feature type="domain" description="(+)RNA virus helicase C-terminal" evidence="1">
    <location>
        <begin position="78"/>
        <end position="315"/>
    </location>
</feature>
<name>A0AAT9T5L5_9VIRU</name>
<proteinExistence type="predicted"/>
<evidence type="ECO:0000313" key="2">
    <source>
        <dbReference type="EMBL" id="WBW64326.1"/>
    </source>
</evidence>
<reference evidence="2" key="2">
    <citation type="journal article" date="2023" name="Arch. Virol.">
        <title>Characterization of a putative novel higrevirus infecting Phellodendron amurense Rupr. in China.</title>
        <authorList>
            <person name="Li C."/>
            <person name="An W."/>
            <person name="Zhang S."/>
            <person name="Cao M."/>
            <person name="Yang C."/>
        </authorList>
    </citation>
    <scope>NUCLEOTIDE SEQUENCE</scope>
    <source>
        <strain evidence="2">PhAHLV-HBB</strain>
    </source>
</reference>
<dbReference type="Pfam" id="PF01443">
    <property type="entry name" value="Viral_helicase1"/>
    <property type="match status" value="1"/>
</dbReference>
<dbReference type="SUPFAM" id="SSF52540">
    <property type="entry name" value="P-loop containing nucleoside triphosphate hydrolases"/>
    <property type="match status" value="1"/>
</dbReference>
<protein>
    <submittedName>
        <fullName evidence="2">P40</fullName>
    </submittedName>
</protein>